<proteinExistence type="predicted"/>
<evidence type="ECO:0000313" key="4">
    <source>
        <dbReference type="Proteomes" id="UP000287033"/>
    </source>
</evidence>
<dbReference type="InterPro" id="IPR041292">
    <property type="entry name" value="Tudor_4"/>
</dbReference>
<feature type="region of interest" description="Disordered" evidence="1">
    <location>
        <begin position="113"/>
        <end position="177"/>
    </location>
</feature>
<evidence type="ECO:0000256" key="1">
    <source>
        <dbReference type="SAM" id="MobiDB-lite"/>
    </source>
</evidence>
<feature type="non-terminal residue" evidence="3">
    <location>
        <position position="1"/>
    </location>
</feature>
<dbReference type="Gene3D" id="2.30.30.140">
    <property type="match status" value="1"/>
</dbReference>
<feature type="compositionally biased region" description="Polar residues" evidence="1">
    <location>
        <begin position="138"/>
        <end position="148"/>
    </location>
</feature>
<dbReference type="OrthoDB" id="5792673at2759"/>
<keyword evidence="4" id="KW-1185">Reference proteome</keyword>
<protein>
    <recommendedName>
        <fullName evidence="2">Histone methyltransferase Tudor domain-containing protein</fullName>
    </recommendedName>
</protein>
<accession>A0A401RIB0</accession>
<feature type="compositionally biased region" description="Low complexity" evidence="1">
    <location>
        <begin position="149"/>
        <end position="162"/>
    </location>
</feature>
<dbReference type="Pfam" id="PF18358">
    <property type="entry name" value="Tudor_4"/>
    <property type="match status" value="1"/>
</dbReference>
<feature type="compositionally biased region" description="Low complexity" evidence="1">
    <location>
        <begin position="113"/>
        <end position="124"/>
    </location>
</feature>
<organism evidence="3 4">
    <name type="scientific">Chiloscyllium punctatum</name>
    <name type="common">Brownbanded bambooshark</name>
    <name type="synonym">Hemiscyllium punctatum</name>
    <dbReference type="NCBI Taxonomy" id="137246"/>
    <lineage>
        <taxon>Eukaryota</taxon>
        <taxon>Metazoa</taxon>
        <taxon>Chordata</taxon>
        <taxon>Craniata</taxon>
        <taxon>Vertebrata</taxon>
        <taxon>Chondrichthyes</taxon>
        <taxon>Elasmobranchii</taxon>
        <taxon>Galeomorphii</taxon>
        <taxon>Galeoidea</taxon>
        <taxon>Orectolobiformes</taxon>
        <taxon>Hemiscylliidae</taxon>
        <taxon>Chiloscyllium</taxon>
    </lineage>
</organism>
<sequence length="177" mass="19491">RSVDMCELMVKDLYNNLGLQYEEASTEEGTGKDSAKVSEVIEILDDDDDDDVMAVEPVETGRAAAPASTASTVTALSKITREPSLDDKRCEWIYRGSTRLEPMFNLKMTTAFRQGGQSGQQRTRPNVGAVRTKGPVVQYTQDLTVNTTQSPQLSRPSNQQPSLPLPQQPQSPIDKTE</sequence>
<evidence type="ECO:0000259" key="2">
    <source>
        <dbReference type="Pfam" id="PF18358"/>
    </source>
</evidence>
<feature type="domain" description="Histone methyltransferase Tudor" evidence="2">
    <location>
        <begin position="86"/>
        <end position="102"/>
    </location>
</feature>
<name>A0A401RIB0_CHIPU</name>
<evidence type="ECO:0000313" key="3">
    <source>
        <dbReference type="EMBL" id="GCC17892.1"/>
    </source>
</evidence>
<comment type="caution">
    <text evidence="3">The sequence shown here is derived from an EMBL/GenBank/DDBJ whole genome shotgun (WGS) entry which is preliminary data.</text>
</comment>
<dbReference type="STRING" id="137246.A0A401RIB0"/>
<gene>
    <name evidence="3" type="ORF">chiPu_0021592</name>
</gene>
<dbReference type="AlphaFoldDB" id="A0A401RIB0"/>
<reference evidence="3 4" key="1">
    <citation type="journal article" date="2018" name="Nat. Ecol. Evol.">
        <title>Shark genomes provide insights into elasmobranch evolution and the origin of vertebrates.</title>
        <authorList>
            <person name="Hara Y"/>
            <person name="Yamaguchi K"/>
            <person name="Onimaru K"/>
            <person name="Kadota M"/>
            <person name="Koyanagi M"/>
            <person name="Keeley SD"/>
            <person name="Tatsumi K"/>
            <person name="Tanaka K"/>
            <person name="Motone F"/>
            <person name="Kageyama Y"/>
            <person name="Nozu R"/>
            <person name="Adachi N"/>
            <person name="Nishimura O"/>
            <person name="Nakagawa R"/>
            <person name="Tanegashima C"/>
            <person name="Kiyatake I"/>
            <person name="Matsumoto R"/>
            <person name="Murakumo K"/>
            <person name="Nishida K"/>
            <person name="Terakita A"/>
            <person name="Kuratani S"/>
            <person name="Sato K"/>
            <person name="Hyodo S Kuraku.S."/>
        </authorList>
    </citation>
    <scope>NUCLEOTIDE SEQUENCE [LARGE SCALE GENOMIC DNA]</scope>
</reference>
<dbReference type="Proteomes" id="UP000287033">
    <property type="component" value="Unassembled WGS sequence"/>
</dbReference>
<dbReference type="EMBL" id="BEZZ01004267">
    <property type="protein sequence ID" value="GCC17892.1"/>
    <property type="molecule type" value="Genomic_DNA"/>
</dbReference>